<dbReference type="RefSeq" id="WP_201649143.1">
    <property type="nucleotide sequence ID" value="NZ_CAJHCS010000004.1"/>
</dbReference>
<organism evidence="2 3">
    <name type="scientific">Paraburkholderia sabiae</name>
    <dbReference type="NCBI Taxonomy" id="273251"/>
    <lineage>
        <taxon>Bacteria</taxon>
        <taxon>Pseudomonadati</taxon>
        <taxon>Pseudomonadota</taxon>
        <taxon>Betaproteobacteria</taxon>
        <taxon>Burkholderiales</taxon>
        <taxon>Burkholderiaceae</taxon>
        <taxon>Paraburkholderia</taxon>
    </lineage>
</organism>
<gene>
    <name evidence="2" type="ORF">V4C55_16630</name>
</gene>
<accession>A0ABU9QD47</accession>
<dbReference type="Gene3D" id="1.10.530.10">
    <property type="match status" value="1"/>
</dbReference>
<evidence type="ECO:0000313" key="2">
    <source>
        <dbReference type="EMBL" id="MEM5287353.1"/>
    </source>
</evidence>
<evidence type="ECO:0000313" key="3">
    <source>
        <dbReference type="Proteomes" id="UP001494588"/>
    </source>
</evidence>
<proteinExistence type="predicted"/>
<protein>
    <recommendedName>
        <fullName evidence="4">Transglycosylase SLT domain-containing protein</fullName>
    </recommendedName>
</protein>
<dbReference type="InterPro" id="IPR023346">
    <property type="entry name" value="Lysozyme-like_dom_sf"/>
</dbReference>
<comment type="caution">
    <text evidence="2">The sequence shown here is derived from an EMBL/GenBank/DDBJ whole genome shotgun (WGS) entry which is preliminary data.</text>
</comment>
<reference evidence="2 3" key="1">
    <citation type="submission" date="2024-01" db="EMBL/GenBank/DDBJ databases">
        <title>The diversity of rhizobia nodulating Mimosa spp. in eleven states of Brazil covering several biomes is determined by host plant, location, and edaphic factors.</title>
        <authorList>
            <person name="Rouws L."/>
            <person name="Barauna A."/>
            <person name="Beukes C."/>
            <person name="De Faria S.M."/>
            <person name="Gross E."/>
            <person name="Dos Reis Junior F.B."/>
            <person name="Simon M."/>
            <person name="Maluk M."/>
            <person name="Odee D.W."/>
            <person name="Kenicer G."/>
            <person name="Young J.P.W."/>
            <person name="Reis V.M."/>
            <person name="Zilli J."/>
            <person name="James E.K."/>
        </authorList>
    </citation>
    <scope>NUCLEOTIDE SEQUENCE [LARGE SCALE GENOMIC DNA]</scope>
    <source>
        <strain evidence="2 3">JPY77</strain>
    </source>
</reference>
<name>A0ABU9QD47_9BURK</name>
<sequence length="670" mass="72330">MGGKMAENTHGVLLIPVDDSQFAEFLRKFEKYREEAKEGADPWAGSAQNAREAADSAAALDAHMAHTAQIVNSSKMTGTQSYSFLFAQNIHFAARDSEKILKNTDKTNRSLVATIRSWTNLSGLRKDFLKVGGTALAAGGAIVNATNDLSKKNLEARQLNLPIGTADAFESDYQPLGLKRSDISNFANAKEDSRLWKPLIAAGLSVDQIKGLDPDELAIAFARAAGQQYKGWESQGLPAAQIANARGFNDLLGNETLRAAGSWTDQQWNDTHAKYLTDQQSMRIDQKTADQSTAFMQKLRADMTTFGNAFNSELAKAAPQLGHLADAATVAGQSLIKWLAPKLATVAEGAADVTDTLNNGTTYTSPENGGPQYKPNDAVSGFRMVGDTIRKWFPGIPDATQPVVNAPGFKADPKRDEMLKRWESLYRLRPGVLDNFERQESSRGKNIGPNTNDSSGPAGPFQLTKDTGNAFGVSNRLDENESAGGAARYIAFLLRKYRGDYAKVGAAYDGFSGLDKAIAKYGDDWRHHLSEFGTGKAVNETRKYLSDLEANGLDLSKRDDAFANARNDANLKLDPRTLGAGESFDVSAGPKALTQQQTSNAVEMGVVSGMDKFLTRLADVFREGGGAQFRGPDARREKPSDGARAPVRVDVRVNTPPGASTNVTMGSSPQ</sequence>
<feature type="compositionally biased region" description="Basic and acidic residues" evidence="1">
    <location>
        <begin position="632"/>
        <end position="651"/>
    </location>
</feature>
<dbReference type="EMBL" id="JAZHGC010000012">
    <property type="protein sequence ID" value="MEM5287353.1"/>
    <property type="molecule type" value="Genomic_DNA"/>
</dbReference>
<evidence type="ECO:0008006" key="4">
    <source>
        <dbReference type="Google" id="ProtNLM"/>
    </source>
</evidence>
<dbReference type="SUPFAM" id="SSF53955">
    <property type="entry name" value="Lysozyme-like"/>
    <property type="match status" value="1"/>
</dbReference>
<feature type="compositionally biased region" description="Polar residues" evidence="1">
    <location>
        <begin position="657"/>
        <end position="670"/>
    </location>
</feature>
<feature type="region of interest" description="Disordered" evidence="1">
    <location>
        <begin position="437"/>
        <end position="477"/>
    </location>
</feature>
<feature type="region of interest" description="Disordered" evidence="1">
    <location>
        <begin position="628"/>
        <end position="670"/>
    </location>
</feature>
<evidence type="ECO:0000256" key="1">
    <source>
        <dbReference type="SAM" id="MobiDB-lite"/>
    </source>
</evidence>
<keyword evidence="3" id="KW-1185">Reference proteome</keyword>
<dbReference type="Proteomes" id="UP001494588">
    <property type="component" value="Unassembled WGS sequence"/>
</dbReference>